<protein>
    <submittedName>
        <fullName evidence="1">Uncharacterized protein</fullName>
    </submittedName>
</protein>
<proteinExistence type="predicted"/>
<organism evidence="1 2">
    <name type="scientific">Lunasporangiospora selenospora</name>
    <dbReference type="NCBI Taxonomy" id="979761"/>
    <lineage>
        <taxon>Eukaryota</taxon>
        <taxon>Fungi</taxon>
        <taxon>Fungi incertae sedis</taxon>
        <taxon>Mucoromycota</taxon>
        <taxon>Mortierellomycotina</taxon>
        <taxon>Mortierellomycetes</taxon>
        <taxon>Mortierellales</taxon>
        <taxon>Mortierellaceae</taxon>
        <taxon>Lunasporangiospora</taxon>
    </lineage>
</organism>
<evidence type="ECO:0000313" key="2">
    <source>
        <dbReference type="Proteomes" id="UP000780801"/>
    </source>
</evidence>
<dbReference type="Gene3D" id="3.10.450.10">
    <property type="match status" value="1"/>
</dbReference>
<dbReference type="AlphaFoldDB" id="A0A9P6KIL4"/>
<sequence length="123" mass="14181">MSDEKHNSMTEPIPADDECNEVFGQLKQVIVDKIHEINRADKVHGLHEMDKLKKISEFTPIIYAIEDVAFGRTYFAKIHLGDEKFIHARAHKSTNGDVSFYSLLTTPECAIWDRNTPLEYFID</sequence>
<keyword evidence="2" id="KW-1185">Reference proteome</keyword>
<name>A0A9P6KIL4_9FUNG</name>
<gene>
    <name evidence="1" type="ORF">BGW38_007672</name>
</gene>
<accession>A0A9P6KIL4</accession>
<dbReference type="EMBL" id="JAABOA010000051">
    <property type="protein sequence ID" value="KAF9586268.1"/>
    <property type="molecule type" value="Genomic_DNA"/>
</dbReference>
<dbReference type="OrthoDB" id="2429551at2759"/>
<reference evidence="1" key="1">
    <citation type="journal article" date="2020" name="Fungal Divers.">
        <title>Resolving the Mortierellaceae phylogeny through synthesis of multi-gene phylogenetics and phylogenomics.</title>
        <authorList>
            <person name="Vandepol N."/>
            <person name="Liber J."/>
            <person name="Desiro A."/>
            <person name="Na H."/>
            <person name="Kennedy M."/>
            <person name="Barry K."/>
            <person name="Grigoriev I.V."/>
            <person name="Miller A.N."/>
            <person name="O'Donnell K."/>
            <person name="Stajich J.E."/>
            <person name="Bonito G."/>
        </authorList>
    </citation>
    <scope>NUCLEOTIDE SEQUENCE</scope>
    <source>
        <strain evidence="1">KOD1015</strain>
    </source>
</reference>
<evidence type="ECO:0000313" key="1">
    <source>
        <dbReference type="EMBL" id="KAF9586268.1"/>
    </source>
</evidence>
<dbReference type="Proteomes" id="UP000780801">
    <property type="component" value="Unassembled WGS sequence"/>
</dbReference>
<comment type="caution">
    <text evidence="1">The sequence shown here is derived from an EMBL/GenBank/DDBJ whole genome shotgun (WGS) entry which is preliminary data.</text>
</comment>